<proteinExistence type="predicted"/>
<keyword evidence="6" id="KW-1185">Reference proteome</keyword>
<dbReference type="InterPro" id="IPR016187">
    <property type="entry name" value="CTDL_fold"/>
</dbReference>
<dbReference type="Gene3D" id="3.10.100.10">
    <property type="entry name" value="Mannose-Binding Protein A, subunit A"/>
    <property type="match status" value="2"/>
</dbReference>
<organism evidence="7">
    <name type="scientific">Enterobius vermicularis</name>
    <name type="common">Human pinworm</name>
    <dbReference type="NCBI Taxonomy" id="51028"/>
    <lineage>
        <taxon>Eukaryota</taxon>
        <taxon>Metazoa</taxon>
        <taxon>Ecdysozoa</taxon>
        <taxon>Nematoda</taxon>
        <taxon>Chromadorea</taxon>
        <taxon>Rhabditida</taxon>
        <taxon>Spirurina</taxon>
        <taxon>Oxyuridomorpha</taxon>
        <taxon>Oxyuroidea</taxon>
        <taxon>Oxyuridae</taxon>
        <taxon>Enterobius</taxon>
    </lineage>
</organism>
<evidence type="ECO:0000256" key="1">
    <source>
        <dbReference type="ARBA" id="ARBA00022734"/>
    </source>
</evidence>
<reference evidence="5 6" key="2">
    <citation type="submission" date="2018-10" db="EMBL/GenBank/DDBJ databases">
        <authorList>
            <consortium name="Pathogen Informatics"/>
        </authorList>
    </citation>
    <scope>NUCLEOTIDE SEQUENCE [LARGE SCALE GENOMIC DNA]</scope>
</reference>
<dbReference type="PANTHER" id="PTHR46490">
    <property type="entry name" value="C-TYPE LECTIN DOMAIN FAMILY 12 MEMBER A-RELATED"/>
    <property type="match status" value="1"/>
</dbReference>
<keyword evidence="1" id="KW-0430">Lectin</keyword>
<protein>
    <submittedName>
        <fullName evidence="7">C-type lectin domain-containing protein</fullName>
    </submittedName>
</protein>
<dbReference type="Pfam" id="PF00059">
    <property type="entry name" value="Lectin_C"/>
    <property type="match status" value="1"/>
</dbReference>
<evidence type="ECO:0000256" key="2">
    <source>
        <dbReference type="ARBA" id="ARBA00023157"/>
    </source>
</evidence>
<dbReference type="InterPro" id="IPR001304">
    <property type="entry name" value="C-type_lectin-like"/>
</dbReference>
<evidence type="ECO:0000256" key="3">
    <source>
        <dbReference type="ARBA" id="ARBA00023180"/>
    </source>
</evidence>
<evidence type="ECO:0000313" key="5">
    <source>
        <dbReference type="EMBL" id="VDD92733.1"/>
    </source>
</evidence>
<dbReference type="SUPFAM" id="SSF56436">
    <property type="entry name" value="C-type lectin-like"/>
    <property type="match status" value="3"/>
</dbReference>
<name>A0A0N4VBT1_ENTVE</name>
<evidence type="ECO:0000313" key="7">
    <source>
        <dbReference type="WBParaSite" id="EVEC_0000800001-mRNA-1"/>
    </source>
</evidence>
<gene>
    <name evidence="5" type="ORF">EVEC_LOCUS7484</name>
</gene>
<dbReference type="Proteomes" id="UP000274131">
    <property type="component" value="Unassembled WGS sequence"/>
</dbReference>
<dbReference type="CDD" id="cd00037">
    <property type="entry name" value="CLECT"/>
    <property type="match status" value="2"/>
</dbReference>
<keyword evidence="3" id="KW-0325">Glycoprotein</keyword>
<evidence type="ECO:0000259" key="4">
    <source>
        <dbReference type="Pfam" id="PF00059"/>
    </source>
</evidence>
<reference evidence="7" key="1">
    <citation type="submission" date="2017-02" db="UniProtKB">
        <authorList>
            <consortium name="WormBaseParasite"/>
        </authorList>
    </citation>
    <scope>IDENTIFICATION</scope>
</reference>
<evidence type="ECO:0000313" key="6">
    <source>
        <dbReference type="Proteomes" id="UP000274131"/>
    </source>
</evidence>
<dbReference type="WBParaSite" id="EVEC_0000800001-mRNA-1">
    <property type="protein sequence ID" value="EVEC_0000800001-mRNA-1"/>
    <property type="gene ID" value="EVEC_0000800001"/>
</dbReference>
<dbReference type="AlphaFoldDB" id="A0A0N4VBT1"/>
<dbReference type="EMBL" id="UXUI01008942">
    <property type="protein sequence ID" value="VDD92733.1"/>
    <property type="molecule type" value="Genomic_DNA"/>
</dbReference>
<keyword evidence="2" id="KW-1015">Disulfide bond</keyword>
<feature type="domain" description="C-type lectin" evidence="4">
    <location>
        <begin position="149"/>
        <end position="252"/>
    </location>
</feature>
<dbReference type="InterPro" id="IPR016186">
    <property type="entry name" value="C-type_lectin-like/link_sf"/>
</dbReference>
<dbReference type="InterPro" id="IPR052309">
    <property type="entry name" value="C-type_Lectin_Domain_Fam1"/>
</dbReference>
<dbReference type="GO" id="GO:0030246">
    <property type="term" value="F:carbohydrate binding"/>
    <property type="evidence" value="ECO:0007669"/>
    <property type="project" value="UniProtKB-KW"/>
</dbReference>
<accession>A0A0N4VBT1</accession>
<dbReference type="PANTHER" id="PTHR46490:SF6">
    <property type="entry name" value="ASIALOGLYCOPROTEIN RECEPTOR 1-LIKE-RELATED"/>
    <property type="match status" value="1"/>
</dbReference>
<sequence length="556" mass="63973">MEQSDVFEITFTVYSHQGPLENSKADAVCGTYAAFLTSVTSDDERAFFLERSVSKKFWVGLYWIPHNVWESVDGNRVVYISKQKDLIATEGGFRCLLRTNLQNETFSSKKFLQFTRTNAQNHGFGLASTVTQLLVFGHKSLEGRMLDVATFEEAVEICAEEGAFLPSIPGKYEEDVIFAMSPTRYLWLGLLSDTAAQMMWMDGSNTSYALSKLQSSRSSKVRSEFSKIVGDRNKKNWIDVEGTAHKVSVICQYDSIDINKCPQHPNLEPYYMQPPKSISVDGGKHYYCIYDFQVHKTLFSGLPVRNGEASFIAVEKFCLDKVHGTQIQPRNEDEFIFFHELFEKNVSLIALSQRTDHLWRYGETELRTNNNRKFLAFFDSRKPKSLRNTWYWMGFQKYEDAWYADAGNELNVSFQTVRTIDKKGAVCAVYNRLQNSVLGVECEEEHQFFCEYTSMVKWSRKRLKRFVCKQPYIPENEMITSEKFKELLFFAEQSVDAPSKNLNSTLPTALEHPFQFSHSVPWDESADFCQVEHGTLAVFSSYKTYLLVLGNKINIS</sequence>